<dbReference type="GO" id="GO:0008023">
    <property type="term" value="C:transcription elongation factor complex"/>
    <property type="evidence" value="ECO:0007669"/>
    <property type="project" value="InterPro"/>
</dbReference>
<dbReference type="Proteomes" id="UP000324832">
    <property type="component" value="Unassembled WGS sequence"/>
</dbReference>
<protein>
    <recommendedName>
        <fullName evidence="2">Little elongation complex subunit 2 C-terminal domain-containing protein</fullName>
    </recommendedName>
</protein>
<accession>A0A5E4PYS2</accession>
<dbReference type="EMBL" id="FZQP02000981">
    <property type="protein sequence ID" value="VVC91141.1"/>
    <property type="molecule type" value="Genomic_DNA"/>
</dbReference>
<reference evidence="3 4" key="1">
    <citation type="submission" date="2017-07" db="EMBL/GenBank/DDBJ databases">
        <authorList>
            <person name="Talla V."/>
            <person name="Backstrom N."/>
        </authorList>
    </citation>
    <scope>NUCLEOTIDE SEQUENCE [LARGE SCALE GENOMIC DNA]</scope>
</reference>
<name>A0A5E4PYS2_9NEOP</name>
<feature type="region of interest" description="Disordered" evidence="1">
    <location>
        <begin position="278"/>
        <end position="318"/>
    </location>
</feature>
<dbReference type="Pfam" id="PF10505">
    <property type="entry name" value="NARG2_C"/>
    <property type="match status" value="1"/>
</dbReference>
<dbReference type="AlphaFoldDB" id="A0A5E4PYS2"/>
<feature type="domain" description="Little elongation complex subunit 2 C-terminal" evidence="2">
    <location>
        <begin position="107"/>
        <end position="266"/>
    </location>
</feature>
<evidence type="ECO:0000259" key="2">
    <source>
        <dbReference type="Pfam" id="PF10505"/>
    </source>
</evidence>
<proteinExistence type="predicted"/>
<sequence length="318" mass="34694">MSSDDEDNLCIDLGETEESDCNVSQEKIDTRLTKPATLNESVSKKNASLHNDTSLNTSGLGQYTCTCKDTTFERPPPRSFRRWRVSDVTNNDSIHMIVHAPHKLRGDSGEVILEPIPEYQLELGGVAMSVERQRSLALSLLLRKNATAIKVRLDASSGEIVTMEPAADAGADLADHVGRPLHTTTEQLQGLVPGRYLLRHHISHGSNALLYAPAKRAGSDSLDLQFELDSLEQPDEAACLKMAPPLSTALLPIHKLRKVLPCAFTPFADQLQRLGGRGATGAGARNKTPPQAIKCEAGRGGKRRKNRQRRSVAPQAEE</sequence>
<organism evidence="3 4">
    <name type="scientific">Leptidea sinapis</name>
    <dbReference type="NCBI Taxonomy" id="189913"/>
    <lineage>
        <taxon>Eukaryota</taxon>
        <taxon>Metazoa</taxon>
        <taxon>Ecdysozoa</taxon>
        <taxon>Arthropoda</taxon>
        <taxon>Hexapoda</taxon>
        <taxon>Insecta</taxon>
        <taxon>Pterygota</taxon>
        <taxon>Neoptera</taxon>
        <taxon>Endopterygota</taxon>
        <taxon>Lepidoptera</taxon>
        <taxon>Glossata</taxon>
        <taxon>Ditrysia</taxon>
        <taxon>Papilionoidea</taxon>
        <taxon>Pieridae</taxon>
        <taxon>Dismorphiinae</taxon>
        <taxon>Leptidea</taxon>
    </lineage>
</organism>
<gene>
    <name evidence="3" type="ORF">LSINAPIS_LOCUS3888</name>
</gene>
<dbReference type="InterPro" id="IPR019535">
    <property type="entry name" value="ICE2_C"/>
</dbReference>
<evidence type="ECO:0000313" key="4">
    <source>
        <dbReference type="Proteomes" id="UP000324832"/>
    </source>
</evidence>
<keyword evidence="4" id="KW-1185">Reference proteome</keyword>
<evidence type="ECO:0000313" key="3">
    <source>
        <dbReference type="EMBL" id="VVC91141.1"/>
    </source>
</evidence>
<feature type="compositionally biased region" description="Basic residues" evidence="1">
    <location>
        <begin position="300"/>
        <end position="310"/>
    </location>
</feature>
<evidence type="ECO:0000256" key="1">
    <source>
        <dbReference type="SAM" id="MobiDB-lite"/>
    </source>
</evidence>